<protein>
    <recommendedName>
        <fullName evidence="2">CBS domain-containing protein</fullName>
    </recommendedName>
</protein>
<accession>A0A2N0B553</accession>
<proteinExistence type="predicted"/>
<feature type="domain" description="CBS" evidence="2">
    <location>
        <begin position="1"/>
        <end position="57"/>
    </location>
</feature>
<keyword evidence="1" id="KW-0129">CBS domain</keyword>
<gene>
    <name evidence="3" type="ORF">CH379_17495</name>
</gene>
<dbReference type="Pfam" id="PF00571">
    <property type="entry name" value="CBS"/>
    <property type="match status" value="1"/>
</dbReference>
<evidence type="ECO:0000259" key="2">
    <source>
        <dbReference type="PROSITE" id="PS51371"/>
    </source>
</evidence>
<dbReference type="Pfam" id="PF00483">
    <property type="entry name" value="NTP_transferase"/>
    <property type="match status" value="1"/>
</dbReference>
<dbReference type="InterPro" id="IPR005835">
    <property type="entry name" value="NTP_transferase_dom"/>
</dbReference>
<reference evidence="3" key="1">
    <citation type="submission" date="2017-07" db="EMBL/GenBank/DDBJ databases">
        <title>Leptospira spp. isolated from tropical soils.</title>
        <authorList>
            <person name="Thibeaux R."/>
            <person name="Iraola G."/>
            <person name="Ferres I."/>
            <person name="Bierque E."/>
            <person name="Girault D."/>
            <person name="Soupe-Gilbert M.-E."/>
            <person name="Picardeau M."/>
            <person name="Goarant C."/>
        </authorList>
    </citation>
    <scope>NUCLEOTIDE SEQUENCE [LARGE SCALE GENOMIC DNA]</scope>
    <source>
        <strain evidence="3">ATI7-C-A5</strain>
    </source>
</reference>
<comment type="caution">
    <text evidence="3">The sequence shown here is derived from an EMBL/GenBank/DDBJ whole genome shotgun (WGS) entry which is preliminary data.</text>
</comment>
<dbReference type="Gene3D" id="3.10.580.10">
    <property type="entry name" value="CBS-domain"/>
    <property type="match status" value="1"/>
</dbReference>
<dbReference type="EMBL" id="NPEF01000238">
    <property type="protein sequence ID" value="PJZ91646.1"/>
    <property type="molecule type" value="Genomic_DNA"/>
</dbReference>
<dbReference type="PROSITE" id="PS51371">
    <property type="entry name" value="CBS"/>
    <property type="match status" value="1"/>
</dbReference>
<dbReference type="InterPro" id="IPR029044">
    <property type="entry name" value="Nucleotide-diphossugar_trans"/>
</dbReference>
<evidence type="ECO:0000313" key="3">
    <source>
        <dbReference type="EMBL" id="PJZ91646.1"/>
    </source>
</evidence>
<dbReference type="AlphaFoldDB" id="A0A2N0B553"/>
<dbReference type="Gene3D" id="3.90.550.10">
    <property type="entry name" value="Spore Coat Polysaccharide Biosynthesis Protein SpsA, Chain A"/>
    <property type="match status" value="1"/>
</dbReference>
<dbReference type="SUPFAM" id="SSF53448">
    <property type="entry name" value="Nucleotide-diphospho-sugar transferases"/>
    <property type="match status" value="1"/>
</dbReference>
<dbReference type="SUPFAM" id="SSF54631">
    <property type="entry name" value="CBS-domain pair"/>
    <property type="match status" value="1"/>
</dbReference>
<dbReference type="PANTHER" id="PTHR22572">
    <property type="entry name" value="SUGAR-1-PHOSPHATE GUANYL TRANSFERASE"/>
    <property type="match status" value="1"/>
</dbReference>
<dbReference type="InterPro" id="IPR050486">
    <property type="entry name" value="Mannose-1P_guanyltransferase"/>
</dbReference>
<dbReference type="InterPro" id="IPR000644">
    <property type="entry name" value="CBS_dom"/>
</dbReference>
<evidence type="ECO:0000256" key="1">
    <source>
        <dbReference type="PROSITE-ProRule" id="PRU00703"/>
    </source>
</evidence>
<dbReference type="SMART" id="SM00116">
    <property type="entry name" value="CBS"/>
    <property type="match status" value="2"/>
</dbReference>
<dbReference type="CDD" id="cd06426">
    <property type="entry name" value="NTP_transferase_like_2"/>
    <property type="match status" value="1"/>
</dbReference>
<dbReference type="OrthoDB" id="9801899at2"/>
<name>A0A2N0B553_9LEPT</name>
<organism evidence="3">
    <name type="scientific">Leptospira ellisii</name>
    <dbReference type="NCBI Taxonomy" id="2023197"/>
    <lineage>
        <taxon>Bacteria</taxon>
        <taxon>Pseudomonadati</taxon>
        <taxon>Spirochaetota</taxon>
        <taxon>Spirochaetia</taxon>
        <taxon>Leptospirales</taxon>
        <taxon>Leptospiraceae</taxon>
        <taxon>Leptospira</taxon>
    </lineage>
</organism>
<sequence length="345" mass="39462">MKKSLVLSENSTLEEALKILDENGNGTLTVVDDEGRLIGLITDGDVRRGILNKKNDLKDFINFHPLKLSSNTPRVEALKILRSAHRRQIPIIDDRGVLKDVLILDDYEFTPRTNVVVIMAGGLGTRLGDLTKDVPKPMLKVGNRPILENIITCFRDFGFYRFILCLNYKSEIIRNYFGDGSQWGVVIDYTLEEKRLGTAGALSLIPKEKMDDSFFVTNADILTTVDFVSFLEFHNRSKAIGSVCVKKNQYQIPFAKINFDERFLIREVQEKPAVEYFANAGIYVFKPEVLDLIPSNAYFDMPDLLERIKTQSDGLFAYVMEDYWLDIGRKEDYRSANEDLNWGEF</sequence>
<dbReference type="InterPro" id="IPR046342">
    <property type="entry name" value="CBS_dom_sf"/>
</dbReference>